<reference evidence="1" key="1">
    <citation type="submission" date="2022-05" db="EMBL/GenBank/DDBJ databases">
        <title>Draft genome sequence of Clostridium tertium strain CP3 isolated from Peru.</title>
        <authorList>
            <person name="Hurtado R."/>
            <person name="Lima L."/>
            <person name="Sousa T."/>
            <person name="Jaiswal A.K."/>
            <person name="Tiwari S."/>
            <person name="Maturrano L."/>
            <person name="Brenig B."/>
            <person name="Azevedo V."/>
        </authorList>
    </citation>
    <scope>NUCLEOTIDE SEQUENCE</scope>
    <source>
        <strain evidence="1">CP3</strain>
    </source>
</reference>
<evidence type="ECO:0000313" key="2">
    <source>
        <dbReference type="Proteomes" id="UP001141183"/>
    </source>
</evidence>
<dbReference type="AlphaFoldDB" id="A0A9X4AZW6"/>
<proteinExistence type="predicted"/>
<sequence length="82" mass="9703">MENEKVELMILEQLDFGMNILIHANYNKFGLSGKDEFLEILRIMKEKGWINYREETHELFKGEPNGKIIITKLGKTYLNENK</sequence>
<dbReference type="Proteomes" id="UP001141183">
    <property type="component" value="Unassembled WGS sequence"/>
</dbReference>
<evidence type="ECO:0008006" key="3">
    <source>
        <dbReference type="Google" id="ProtNLM"/>
    </source>
</evidence>
<dbReference type="RefSeq" id="WP_272470246.1">
    <property type="nucleotide sequence ID" value="NZ_JAMRYU010000006.1"/>
</dbReference>
<evidence type="ECO:0000313" key="1">
    <source>
        <dbReference type="EMBL" id="MDC4240065.1"/>
    </source>
</evidence>
<protein>
    <recommendedName>
        <fullName evidence="3">YjcQ protein</fullName>
    </recommendedName>
</protein>
<gene>
    <name evidence="1" type="ORF">NE398_07800</name>
</gene>
<organism evidence="1 2">
    <name type="scientific">Clostridium tertium</name>
    <dbReference type="NCBI Taxonomy" id="1559"/>
    <lineage>
        <taxon>Bacteria</taxon>
        <taxon>Bacillati</taxon>
        <taxon>Bacillota</taxon>
        <taxon>Clostridia</taxon>
        <taxon>Eubacteriales</taxon>
        <taxon>Clostridiaceae</taxon>
        <taxon>Clostridium</taxon>
    </lineage>
</organism>
<dbReference type="Gene3D" id="1.10.10.10">
    <property type="entry name" value="Winged helix-like DNA-binding domain superfamily/Winged helix DNA-binding domain"/>
    <property type="match status" value="1"/>
</dbReference>
<accession>A0A9X4AZW6</accession>
<keyword evidence="2" id="KW-1185">Reference proteome</keyword>
<dbReference type="InterPro" id="IPR036388">
    <property type="entry name" value="WH-like_DNA-bd_sf"/>
</dbReference>
<comment type="caution">
    <text evidence="1">The sequence shown here is derived from an EMBL/GenBank/DDBJ whole genome shotgun (WGS) entry which is preliminary data.</text>
</comment>
<name>A0A9X4AZW6_9CLOT</name>
<dbReference type="EMBL" id="JAMRYU010000006">
    <property type="protein sequence ID" value="MDC4240065.1"/>
    <property type="molecule type" value="Genomic_DNA"/>
</dbReference>